<sequence length="81" mass="9363">MTYTLQDVNNPTPARPHAVHPSARRPPARLCLQSHHPHCCFTSLGIEIQYSHSLNSGNLQREYFTIRSEEQYRAARIQDFT</sequence>
<proteinExistence type="predicted"/>
<dbReference type="AlphaFoldDB" id="A0A5B7JNN7"/>
<evidence type="ECO:0000313" key="2">
    <source>
        <dbReference type="EMBL" id="MPC96063.1"/>
    </source>
</evidence>
<organism evidence="2 3">
    <name type="scientific">Portunus trituberculatus</name>
    <name type="common">Swimming crab</name>
    <name type="synonym">Neptunus trituberculatus</name>
    <dbReference type="NCBI Taxonomy" id="210409"/>
    <lineage>
        <taxon>Eukaryota</taxon>
        <taxon>Metazoa</taxon>
        <taxon>Ecdysozoa</taxon>
        <taxon>Arthropoda</taxon>
        <taxon>Crustacea</taxon>
        <taxon>Multicrustacea</taxon>
        <taxon>Malacostraca</taxon>
        <taxon>Eumalacostraca</taxon>
        <taxon>Eucarida</taxon>
        <taxon>Decapoda</taxon>
        <taxon>Pleocyemata</taxon>
        <taxon>Brachyura</taxon>
        <taxon>Eubrachyura</taxon>
        <taxon>Portunoidea</taxon>
        <taxon>Portunidae</taxon>
        <taxon>Portuninae</taxon>
        <taxon>Portunus</taxon>
    </lineage>
</organism>
<evidence type="ECO:0000256" key="1">
    <source>
        <dbReference type="SAM" id="MobiDB-lite"/>
    </source>
</evidence>
<dbReference type="EMBL" id="VSRR010104518">
    <property type="protein sequence ID" value="MPC96063.1"/>
    <property type="molecule type" value="Genomic_DNA"/>
</dbReference>
<evidence type="ECO:0000313" key="3">
    <source>
        <dbReference type="Proteomes" id="UP000324222"/>
    </source>
</evidence>
<dbReference type="Proteomes" id="UP000324222">
    <property type="component" value="Unassembled WGS sequence"/>
</dbReference>
<feature type="region of interest" description="Disordered" evidence="1">
    <location>
        <begin position="1"/>
        <end position="25"/>
    </location>
</feature>
<reference evidence="2 3" key="1">
    <citation type="submission" date="2019-05" db="EMBL/GenBank/DDBJ databases">
        <title>Another draft genome of Portunus trituberculatus and its Hox gene families provides insights of decapod evolution.</title>
        <authorList>
            <person name="Jeong J.-H."/>
            <person name="Song I."/>
            <person name="Kim S."/>
            <person name="Choi T."/>
            <person name="Kim D."/>
            <person name="Ryu S."/>
            <person name="Kim W."/>
        </authorList>
    </citation>
    <scope>NUCLEOTIDE SEQUENCE [LARGE SCALE GENOMIC DNA]</scope>
    <source>
        <tissue evidence="2">Muscle</tissue>
    </source>
</reference>
<feature type="compositionally biased region" description="Polar residues" evidence="1">
    <location>
        <begin position="1"/>
        <end position="12"/>
    </location>
</feature>
<name>A0A5B7JNN7_PORTR</name>
<comment type="caution">
    <text evidence="2">The sequence shown here is derived from an EMBL/GenBank/DDBJ whole genome shotgun (WGS) entry which is preliminary data.</text>
</comment>
<protein>
    <submittedName>
        <fullName evidence="2">Uncharacterized protein</fullName>
    </submittedName>
</protein>
<accession>A0A5B7JNN7</accession>
<keyword evidence="3" id="KW-1185">Reference proteome</keyword>
<gene>
    <name evidence="2" type="ORF">E2C01_091300</name>
</gene>